<feature type="compositionally biased region" description="Basic and acidic residues" evidence="1">
    <location>
        <begin position="197"/>
        <end position="207"/>
    </location>
</feature>
<evidence type="ECO:0000259" key="2">
    <source>
        <dbReference type="Pfam" id="PF05157"/>
    </source>
</evidence>
<evidence type="ECO:0000256" key="1">
    <source>
        <dbReference type="SAM" id="MobiDB-lite"/>
    </source>
</evidence>
<proteinExistence type="predicted"/>
<organism evidence="3 4">
    <name type="scientific">Myxococcus landrumensis</name>
    <dbReference type="NCBI Taxonomy" id="2813577"/>
    <lineage>
        <taxon>Bacteria</taxon>
        <taxon>Pseudomonadati</taxon>
        <taxon>Myxococcota</taxon>
        <taxon>Myxococcia</taxon>
        <taxon>Myxococcales</taxon>
        <taxon>Cystobacterineae</taxon>
        <taxon>Myxococcaceae</taxon>
        <taxon>Myxococcus</taxon>
    </lineage>
</organism>
<feature type="compositionally biased region" description="Polar residues" evidence="1">
    <location>
        <begin position="290"/>
        <end position="300"/>
    </location>
</feature>
<dbReference type="RefSeq" id="WP_206712611.1">
    <property type="nucleotide sequence ID" value="NZ_CP071091.1"/>
</dbReference>
<name>A0ABX7N0B9_9BACT</name>
<dbReference type="Gene3D" id="3.30.300.160">
    <property type="entry name" value="Type II secretion system, protein E, N-terminal domain"/>
    <property type="match status" value="1"/>
</dbReference>
<feature type="compositionally biased region" description="Low complexity" evidence="1">
    <location>
        <begin position="411"/>
        <end position="446"/>
    </location>
</feature>
<dbReference type="EMBL" id="CP071091">
    <property type="protein sequence ID" value="QSQ10846.1"/>
    <property type="molecule type" value="Genomic_DNA"/>
</dbReference>
<gene>
    <name evidence="3" type="ORF">JY572_20675</name>
</gene>
<feature type="compositionally biased region" description="Polar residues" evidence="1">
    <location>
        <begin position="505"/>
        <end position="523"/>
    </location>
</feature>
<accession>A0ABX7N0B9</accession>
<keyword evidence="4" id="KW-1185">Reference proteome</keyword>
<feature type="compositionally biased region" description="Polar residues" evidence="1">
    <location>
        <begin position="447"/>
        <end position="457"/>
    </location>
</feature>
<dbReference type="SUPFAM" id="SSF48371">
    <property type="entry name" value="ARM repeat"/>
    <property type="match status" value="1"/>
</dbReference>
<evidence type="ECO:0000313" key="4">
    <source>
        <dbReference type="Proteomes" id="UP000663090"/>
    </source>
</evidence>
<dbReference type="SUPFAM" id="SSF160246">
    <property type="entry name" value="EspE N-terminal domain-like"/>
    <property type="match status" value="1"/>
</dbReference>
<evidence type="ECO:0000313" key="3">
    <source>
        <dbReference type="EMBL" id="QSQ10846.1"/>
    </source>
</evidence>
<feature type="region of interest" description="Disordered" evidence="1">
    <location>
        <begin position="187"/>
        <end position="633"/>
    </location>
</feature>
<sequence>MPARLAQLLVSRTLLSQEKAGELLRHQQAQGGHLDTVLLEQGLSSEADVLSLLGDVSGFRPVNLVDFEPNAEVASFIPPKIAERLCVVPLSLDGQTLHVACAYPVPKKELDEVGFLLGRPLELWVATEIRIREWISTIYRQPLAPRFTQLVAALDPEQQLPVTPPPPPPPEESLTVEMVERLARSVAKEPVAAEVRSAPRPEQRDPQRPPPPPPPDTAAAPPPAFVRAPLRLNMPGGAQPSRPDTSRPAQPPVLSATPVQGSHGGPVAPPAPPGASAENAQAGSRLAGSGSAQGVPSTSRAAPPGATQPGATTVHAPPSGTTPSASRAAATSAAQPAAHSATTGATQHGATGSAQQQPQPKAAGAPGAAQSAQHGATGSAQAAAHAATGSAQSFPLGTTGSAQSSHHGATGSAQPAHHGAAGSAQSASHGATGSAQSASHGATGSTQHSPPGATSASPHALHTGTAGAAQQPGMPGTAQHGATGPASTSPSASRTGAASTAPGTQPATPSATSSAQRTGTQPAASAPRGGGQDASSSPPVWPPAPPAQSGLPPQIWPPGPASAPSPHEAPTPSTLRFGTSSPGNANAPQRSSEPAFIVFPNPNKANTPAPGRARSNEPEARPPPSSTNQDVPDWTLAQARAALKESTKDRDRLMDVALRFGRRTFDYVAAFAVLRGAAVGWEARGEGMSGEQLAQVSVPLDASSVFRTVAVTRGSYAGPLSPDALTRHYLELFGRQTPRTVFLYPVEVKGRLVAIIYGDCGQKPMSQRRLSDYILFCQDLASAFQELILFRKQRLSAPRSPEEDISIDVDVAVATAPAPAPAVVAGLGWGPFFGRGAPGTVGRAAALPPRAQSQEERPPPDFAPLLRRLTGPDAAQRSSAMVELARSPEASARVLAQHFPGPTAWSRLPVVELPEADELGPIPAAMSRLGRPAAQALSPLLDSHDADTRYFALLTAGNLPYVELVDGVLRGLFDLEPDISSAARVASAALKQLPRLDSAMRELRQELNSRDMMRRALAARALGTLHDRDAVEGLIQLTRSEDEMCAQAAAEALREVTRMPLGLSPKQWAAWWAENRSRRRADWLITALRHRELDVRLAAIEELSRALNDTLGYYADAPESEREVAVRRWEAAAVAPANARRLGLL</sequence>
<dbReference type="InterPro" id="IPR007831">
    <property type="entry name" value="T2SS_GspE_N"/>
</dbReference>
<dbReference type="InterPro" id="IPR016024">
    <property type="entry name" value="ARM-type_fold"/>
</dbReference>
<feature type="compositionally biased region" description="Polar residues" evidence="1">
    <location>
        <begin position="571"/>
        <end position="592"/>
    </location>
</feature>
<dbReference type="Proteomes" id="UP000663090">
    <property type="component" value="Chromosome"/>
</dbReference>
<dbReference type="InterPro" id="IPR011989">
    <property type="entry name" value="ARM-like"/>
</dbReference>
<feature type="compositionally biased region" description="Polar residues" evidence="1">
    <location>
        <begin position="395"/>
        <end position="407"/>
    </location>
</feature>
<dbReference type="Gene3D" id="1.25.10.10">
    <property type="entry name" value="Leucine-rich Repeat Variant"/>
    <property type="match status" value="1"/>
</dbReference>
<dbReference type="InterPro" id="IPR037257">
    <property type="entry name" value="T2SS_E_N_sf"/>
</dbReference>
<protein>
    <submittedName>
        <fullName evidence="3">HEAT repeat domain-containing protein</fullName>
    </submittedName>
</protein>
<dbReference type="Pfam" id="PF05157">
    <property type="entry name" value="MshEN"/>
    <property type="match status" value="1"/>
</dbReference>
<feature type="compositionally biased region" description="Low complexity" evidence="1">
    <location>
        <begin position="481"/>
        <end position="504"/>
    </location>
</feature>
<feature type="domain" description="Type II secretion system protein GspE N-terminal" evidence="2">
    <location>
        <begin position="62"/>
        <end position="143"/>
    </location>
</feature>
<feature type="compositionally biased region" description="Pro residues" evidence="1">
    <location>
        <begin position="554"/>
        <end position="569"/>
    </location>
</feature>
<feature type="region of interest" description="Disordered" evidence="1">
    <location>
        <begin position="843"/>
        <end position="864"/>
    </location>
</feature>
<reference evidence="3 4" key="1">
    <citation type="submission" date="2021-02" db="EMBL/GenBank/DDBJ databases">
        <title>De Novo genome assembly of isolated myxobacteria.</title>
        <authorList>
            <person name="Stevens D.C."/>
        </authorList>
    </citation>
    <scope>NUCLEOTIDE SEQUENCE [LARGE SCALE GENOMIC DNA]</scope>
    <source>
        <strain evidence="3 4">SCHIC003</strain>
    </source>
</reference>
<feature type="compositionally biased region" description="Low complexity" evidence="1">
    <location>
        <begin position="301"/>
        <end position="393"/>
    </location>
</feature>
<feature type="compositionally biased region" description="Pro residues" evidence="1">
    <location>
        <begin position="208"/>
        <end position="224"/>
    </location>
</feature>